<name>A0ABT1Q2B3_9ACTN</name>
<dbReference type="SMART" id="SM00287">
    <property type="entry name" value="SH3b"/>
    <property type="match status" value="1"/>
</dbReference>
<keyword evidence="1" id="KW-0732">Signal</keyword>
<accession>A0ABT1Q2B3</accession>
<feature type="signal peptide" evidence="1">
    <location>
        <begin position="1"/>
        <end position="33"/>
    </location>
</feature>
<sequence>MFSRHSISKSIAAILVGGSALVGTVAAAGSAQAAPAYSPEAPGSYLSLSPSDYGNWGYGDGYSPDAPSGQVVSPVPLNVRSGPGTGYWTNGTIPNGTVISVNCKTDGTDVGGNYRWYQLADGQGWVSAHYVNNFDYVPWCSN</sequence>
<evidence type="ECO:0000256" key="1">
    <source>
        <dbReference type="SAM" id="SignalP"/>
    </source>
</evidence>
<dbReference type="Proteomes" id="UP001057702">
    <property type="component" value="Unassembled WGS sequence"/>
</dbReference>
<dbReference type="PROSITE" id="PS51781">
    <property type="entry name" value="SH3B"/>
    <property type="match status" value="1"/>
</dbReference>
<dbReference type="Pfam" id="PF08239">
    <property type="entry name" value="SH3_3"/>
    <property type="match status" value="1"/>
</dbReference>
<feature type="chain" id="PRO_5045248608" evidence="1">
    <location>
        <begin position="34"/>
        <end position="142"/>
    </location>
</feature>
<dbReference type="Gene3D" id="2.30.30.40">
    <property type="entry name" value="SH3 Domains"/>
    <property type="match status" value="1"/>
</dbReference>
<evidence type="ECO:0000259" key="2">
    <source>
        <dbReference type="PROSITE" id="PS51781"/>
    </source>
</evidence>
<organism evidence="3 4">
    <name type="scientific">Streptomyces humicola</name>
    <dbReference type="NCBI Taxonomy" id="2953240"/>
    <lineage>
        <taxon>Bacteria</taxon>
        <taxon>Bacillati</taxon>
        <taxon>Actinomycetota</taxon>
        <taxon>Actinomycetes</taxon>
        <taxon>Kitasatosporales</taxon>
        <taxon>Streptomycetaceae</taxon>
        <taxon>Streptomyces</taxon>
    </lineage>
</organism>
<dbReference type="EMBL" id="JANFNG010000029">
    <property type="protein sequence ID" value="MCQ4084057.1"/>
    <property type="molecule type" value="Genomic_DNA"/>
</dbReference>
<feature type="domain" description="SH3b" evidence="2">
    <location>
        <begin position="67"/>
        <end position="135"/>
    </location>
</feature>
<reference evidence="3" key="1">
    <citation type="submission" date="2022-06" db="EMBL/GenBank/DDBJ databases">
        <title>Draft genome sequence of Streptomyces sp. RB6PN25 isolated from peat swamp forest in Thailand.</title>
        <authorList>
            <person name="Duangmal K."/>
            <person name="Klaysubun C."/>
        </authorList>
    </citation>
    <scope>NUCLEOTIDE SEQUENCE</scope>
    <source>
        <strain evidence="3">RB6PN25</strain>
    </source>
</reference>
<gene>
    <name evidence="3" type="ORF">NGB36_26620</name>
</gene>
<evidence type="ECO:0000313" key="3">
    <source>
        <dbReference type="EMBL" id="MCQ4084057.1"/>
    </source>
</evidence>
<protein>
    <submittedName>
        <fullName evidence="3">SH3 domain-containing protein</fullName>
    </submittedName>
</protein>
<proteinExistence type="predicted"/>
<comment type="caution">
    <text evidence="3">The sequence shown here is derived from an EMBL/GenBank/DDBJ whole genome shotgun (WGS) entry which is preliminary data.</text>
</comment>
<dbReference type="InterPro" id="IPR003646">
    <property type="entry name" value="SH3-like_bac-type"/>
</dbReference>
<dbReference type="RefSeq" id="WP_255923096.1">
    <property type="nucleotide sequence ID" value="NZ_JANFNG010000029.1"/>
</dbReference>
<keyword evidence="4" id="KW-1185">Reference proteome</keyword>
<evidence type="ECO:0000313" key="4">
    <source>
        <dbReference type="Proteomes" id="UP001057702"/>
    </source>
</evidence>